<name>A0A2U2PB07_9SPHI</name>
<gene>
    <name evidence="1" type="ORF">DDR33_21730</name>
</gene>
<sequence>MKFKIIKPTWAGWKQAPWLSLQSEAVVYFRQKTNKCPGIHGHKKSKFFDSQLFTHIYTLIFLKCKKEQ</sequence>
<proteinExistence type="predicted"/>
<comment type="caution">
    <text evidence="1">The sequence shown here is derived from an EMBL/GenBank/DDBJ whole genome shotgun (WGS) entry which is preliminary data.</text>
</comment>
<accession>A0A2U2PB07</accession>
<dbReference type="EMBL" id="QEAS01000023">
    <property type="protein sequence ID" value="PWG78586.1"/>
    <property type="molecule type" value="Genomic_DNA"/>
</dbReference>
<evidence type="ECO:0000313" key="1">
    <source>
        <dbReference type="EMBL" id="PWG78586.1"/>
    </source>
</evidence>
<dbReference type="Proteomes" id="UP000245647">
    <property type="component" value="Unassembled WGS sequence"/>
</dbReference>
<keyword evidence="2" id="KW-1185">Reference proteome</keyword>
<evidence type="ECO:0000313" key="2">
    <source>
        <dbReference type="Proteomes" id="UP000245647"/>
    </source>
</evidence>
<protein>
    <submittedName>
        <fullName evidence="1">Uncharacterized protein</fullName>
    </submittedName>
</protein>
<reference evidence="1 2" key="1">
    <citation type="submission" date="2018-04" db="EMBL/GenBank/DDBJ databases">
        <title>Pedobacter chongqingensis sp. nov., isolated from a rottenly hemp rope.</title>
        <authorList>
            <person name="Cai Y."/>
        </authorList>
    </citation>
    <scope>NUCLEOTIDE SEQUENCE [LARGE SCALE GENOMIC DNA]</scope>
    <source>
        <strain evidence="1 2">FJ4-8</strain>
    </source>
</reference>
<dbReference type="AlphaFoldDB" id="A0A2U2PB07"/>
<organism evidence="1 2">
    <name type="scientific">Pararcticibacter amylolyticus</name>
    <dbReference type="NCBI Taxonomy" id="2173175"/>
    <lineage>
        <taxon>Bacteria</taxon>
        <taxon>Pseudomonadati</taxon>
        <taxon>Bacteroidota</taxon>
        <taxon>Sphingobacteriia</taxon>
        <taxon>Sphingobacteriales</taxon>
        <taxon>Sphingobacteriaceae</taxon>
        <taxon>Pararcticibacter</taxon>
    </lineage>
</organism>